<dbReference type="GO" id="GO:0005576">
    <property type="term" value="C:extracellular region"/>
    <property type="evidence" value="ECO:0007669"/>
    <property type="project" value="UniProtKB-SubCell"/>
</dbReference>
<gene>
    <name evidence="9" type="ORF">DAKH74_019870</name>
</gene>
<evidence type="ECO:0000259" key="8">
    <source>
        <dbReference type="Pfam" id="PF11765"/>
    </source>
</evidence>
<evidence type="ECO:0000256" key="2">
    <source>
        <dbReference type="ARBA" id="ARBA00022525"/>
    </source>
</evidence>
<feature type="transmembrane region" description="Helical" evidence="6">
    <location>
        <begin position="728"/>
        <end position="749"/>
    </location>
</feature>
<evidence type="ECO:0000313" key="9">
    <source>
        <dbReference type="EMBL" id="GMM55371.1"/>
    </source>
</evidence>
<feature type="region of interest" description="Disordered" evidence="5">
    <location>
        <begin position="452"/>
        <end position="472"/>
    </location>
</feature>
<feature type="chain" id="PRO_5043450612" description="Hyphally-regulated cell wall protein N-terminal domain-containing protein" evidence="7">
    <location>
        <begin position="25"/>
        <end position="750"/>
    </location>
</feature>
<feature type="signal peptide" evidence="7">
    <location>
        <begin position="1"/>
        <end position="24"/>
    </location>
</feature>
<feature type="region of interest" description="Disordered" evidence="5">
    <location>
        <begin position="421"/>
        <end position="440"/>
    </location>
</feature>
<reference evidence="9 10" key="1">
    <citation type="journal article" date="2023" name="Elife">
        <title>Identification of key yeast species and microbe-microbe interactions impacting larval growth of Drosophila in the wild.</title>
        <authorList>
            <person name="Mure A."/>
            <person name="Sugiura Y."/>
            <person name="Maeda R."/>
            <person name="Honda K."/>
            <person name="Sakurai N."/>
            <person name="Takahashi Y."/>
            <person name="Watada M."/>
            <person name="Katoh T."/>
            <person name="Gotoh A."/>
            <person name="Gotoh Y."/>
            <person name="Taniguchi I."/>
            <person name="Nakamura K."/>
            <person name="Hayashi T."/>
            <person name="Katayama T."/>
            <person name="Uemura T."/>
            <person name="Hattori Y."/>
        </authorList>
    </citation>
    <scope>NUCLEOTIDE SEQUENCE [LARGE SCALE GENOMIC DNA]</scope>
    <source>
        <strain evidence="9 10">KH-74</strain>
    </source>
</reference>
<keyword evidence="3 7" id="KW-0732">Signal</keyword>
<sequence>MISTKQFLVTAAFMLSYFASFAFGQTFEGNTVLNGLTIFILPVRIASGANLVIKSGLIHKFFNTITNRGGLYICETKSSNIGMTIISIDNVFNYGTYVIDDSLALTGLIYENFGNEFFNSGEMYLVSKKPLITGSDYRIWAITFHNEGLLAFYNKGTSNFLTNVHLGPNLYLDLWHIWNDGTICLQGVNLHARVAFEGEQGCIDVGEYATFTVNNIITRSVKSQTVYMSSETSIVYVKSLLGLTSLKVRGFGNTNAIYFQLPVLYYTYNTSSGILTVIDGLDLIRIDIGTGYVQSNMYRITHHIWIGAGITYNAAVPDASRPSNCATCTEAPNCDDALNGKSSVTTASNTFTNTDLPSPYTTTVTNSGTTETQLISFYWTTDANGSTFIVETVYTLTASGSSSEAPVSTSEASSAAPSSEASSVASSGASSAAPSSGASSAAASSEASSVASSGASSAAPSSGASSEATSSKDLSYYTTTRTGASTTETLVISDYTTTDNNGNTITMESTYTITASQKPLTTYTTTVVVDGTTSVYVVCDYTTTDANGNTVTLVSSYPCITDGTATTYTRTITAEICTETVVVCTCTSTKSNGETVSTLTTYPATYTPSDMSGDSYTTTVVVGGTVTEVVECDYLTTDAQGNTYTVHSTVTETSLTTTTTTSCETCTETKATAAKNGSANEGTTTVTNVATKTAGAGSKSEGASVAQQSSASATKAASNPAVSSYEGAAANVAVGGSWIAMISAFVFLLF</sequence>
<dbReference type="Proteomes" id="UP001377567">
    <property type="component" value="Unassembled WGS sequence"/>
</dbReference>
<dbReference type="Pfam" id="PF11765">
    <property type="entry name" value="Hyphal_reg_CWP"/>
    <property type="match status" value="1"/>
</dbReference>
<evidence type="ECO:0000256" key="4">
    <source>
        <dbReference type="ARBA" id="ARBA00023180"/>
    </source>
</evidence>
<name>A0AAV5RW23_MAUHU</name>
<evidence type="ECO:0000256" key="1">
    <source>
        <dbReference type="ARBA" id="ARBA00004613"/>
    </source>
</evidence>
<comment type="caution">
    <text evidence="9">The sequence shown here is derived from an EMBL/GenBank/DDBJ whole genome shotgun (WGS) entry which is preliminary data.</text>
</comment>
<dbReference type="EMBL" id="BTGD01000005">
    <property type="protein sequence ID" value="GMM55371.1"/>
    <property type="molecule type" value="Genomic_DNA"/>
</dbReference>
<evidence type="ECO:0000313" key="10">
    <source>
        <dbReference type="Proteomes" id="UP001377567"/>
    </source>
</evidence>
<feature type="domain" description="Hyphally-regulated cell wall protein N-terminal" evidence="8">
    <location>
        <begin position="17"/>
        <end position="334"/>
    </location>
</feature>
<proteinExistence type="predicted"/>
<keyword evidence="4" id="KW-0325">Glycoprotein</keyword>
<keyword evidence="6" id="KW-0812">Transmembrane</keyword>
<dbReference type="AlphaFoldDB" id="A0AAV5RW23"/>
<evidence type="ECO:0000256" key="5">
    <source>
        <dbReference type="SAM" id="MobiDB-lite"/>
    </source>
</evidence>
<dbReference type="GO" id="GO:0009277">
    <property type="term" value="C:fungal-type cell wall"/>
    <property type="evidence" value="ECO:0007669"/>
    <property type="project" value="UniProtKB-ARBA"/>
</dbReference>
<keyword evidence="6" id="KW-1133">Transmembrane helix</keyword>
<comment type="subcellular location">
    <subcellularLocation>
        <location evidence="1">Secreted</location>
    </subcellularLocation>
</comment>
<dbReference type="InterPro" id="IPR049451">
    <property type="entry name" value="AWP2-like_YTTT_rpt"/>
</dbReference>
<protein>
    <recommendedName>
        <fullName evidence="8">Hyphally-regulated cell wall protein N-terminal domain-containing protein</fullName>
    </recommendedName>
</protein>
<feature type="compositionally biased region" description="Low complexity" evidence="5">
    <location>
        <begin position="452"/>
        <end position="471"/>
    </location>
</feature>
<evidence type="ECO:0000256" key="3">
    <source>
        <dbReference type="ARBA" id="ARBA00022729"/>
    </source>
</evidence>
<keyword evidence="6" id="KW-0472">Membrane</keyword>
<dbReference type="InterPro" id="IPR021031">
    <property type="entry name" value="Hyphal-reg_cell_wall_N"/>
</dbReference>
<accession>A0AAV5RW23</accession>
<evidence type="ECO:0000256" key="6">
    <source>
        <dbReference type="SAM" id="Phobius"/>
    </source>
</evidence>
<organism evidence="9 10">
    <name type="scientific">Maudiozyma humilis</name>
    <name type="common">Sour dough yeast</name>
    <name type="synonym">Kazachstania humilis</name>
    <dbReference type="NCBI Taxonomy" id="51915"/>
    <lineage>
        <taxon>Eukaryota</taxon>
        <taxon>Fungi</taxon>
        <taxon>Dikarya</taxon>
        <taxon>Ascomycota</taxon>
        <taxon>Saccharomycotina</taxon>
        <taxon>Saccharomycetes</taxon>
        <taxon>Saccharomycetales</taxon>
        <taxon>Saccharomycetaceae</taxon>
        <taxon>Maudiozyma</taxon>
    </lineage>
</organism>
<evidence type="ECO:0000256" key="7">
    <source>
        <dbReference type="SAM" id="SignalP"/>
    </source>
</evidence>
<keyword evidence="10" id="KW-1185">Reference proteome</keyword>
<dbReference type="Pfam" id="PF20646">
    <property type="entry name" value="Hpf1_C"/>
    <property type="match status" value="4"/>
</dbReference>
<keyword evidence="2" id="KW-0964">Secreted</keyword>